<dbReference type="PANTHER" id="PTHR33164:SF106">
    <property type="entry name" value="TRANSCRIPTIONAL REGULATORY PROTEIN"/>
    <property type="match status" value="1"/>
</dbReference>
<keyword evidence="1" id="KW-0238">DNA-binding</keyword>
<dbReference type="RefSeq" id="WP_077566035.1">
    <property type="nucleotide sequence ID" value="NZ_CP016809.1"/>
</dbReference>
<dbReference type="OrthoDB" id="162531at2"/>
<reference evidence="4 5" key="2">
    <citation type="submission" date="2016-12" db="EMBL/GenBank/DDBJ databases">
        <title>Genome sequencing and description of Paenibacillus sp. nov. from high altitude lake in the Indian Trans- Himalayas.</title>
        <authorList>
            <person name="Kiran S."/>
            <person name="Swarnkar M.K."/>
            <person name="Rana A."/>
            <person name="Tewari R."/>
            <person name="Gulati A."/>
        </authorList>
    </citation>
    <scope>NUCLEOTIDE SEQUENCE [LARGE SCALE GENOMIC DNA]</scope>
    <source>
        <strain evidence="4 5">IHBB 9951</strain>
    </source>
</reference>
<accession>A0A1B2DUA2</accession>
<dbReference type="GO" id="GO:0006950">
    <property type="term" value="P:response to stress"/>
    <property type="evidence" value="ECO:0007669"/>
    <property type="project" value="TreeGrafter"/>
</dbReference>
<evidence type="ECO:0000313" key="5">
    <source>
        <dbReference type="Proteomes" id="UP000189059"/>
    </source>
</evidence>
<protein>
    <submittedName>
        <fullName evidence="3">MarR family transcriptional regulator</fullName>
    </submittedName>
</protein>
<dbReference type="InterPro" id="IPR036388">
    <property type="entry name" value="WH-like_DNA-bd_sf"/>
</dbReference>
<dbReference type="KEGG" id="pib:BBD41_01050"/>
<dbReference type="Proteomes" id="UP000189059">
    <property type="component" value="Unassembled WGS sequence"/>
</dbReference>
<dbReference type="InterPro" id="IPR000835">
    <property type="entry name" value="HTH_MarR-typ"/>
</dbReference>
<sequence>MKPTHQDLKLSLIEASKQLSTQTVMFHQAVAAYLGLNITDHKCVDFILSKGRVTAGQLAEWTGLTTGAITSVLNRLEKAGFICRAKDPGDLRVVYAEPVYSQLHAIKEVFAPLNAAMLDLYSKYDQDQLETILDYILHSNQILRNLIEDLRKPAAE</sequence>
<reference evidence="3" key="1">
    <citation type="submission" date="2016-08" db="EMBL/GenBank/DDBJ databases">
        <title>Complete Genome Seqeunce of Paenibacillus sp. nov. IHBB 9852 from high altitute lake of Indian trans-Himalayas.</title>
        <authorList>
            <person name="Kiran S."/>
            <person name="Swarnkar M.K."/>
            <person name="Rana A."/>
            <person name="Tewari R."/>
            <person name="Gulati A."/>
        </authorList>
    </citation>
    <scope>NUCLEOTIDE SEQUENCE [LARGE SCALE GENOMIC DNA]</scope>
    <source>
        <strain evidence="3">IHBB 9852</strain>
    </source>
</reference>
<dbReference type="EMBL" id="CP016809">
    <property type="protein sequence ID" value="ANY71285.1"/>
    <property type="molecule type" value="Genomic_DNA"/>
</dbReference>
<evidence type="ECO:0000259" key="2">
    <source>
        <dbReference type="PROSITE" id="PS50995"/>
    </source>
</evidence>
<gene>
    <name evidence="4" type="ORF">BBD40_05300</name>
    <name evidence="3" type="ORF">BBD41_01050</name>
</gene>
<dbReference type="InterPro" id="IPR039422">
    <property type="entry name" value="MarR/SlyA-like"/>
</dbReference>
<dbReference type="GO" id="GO:0003677">
    <property type="term" value="F:DNA binding"/>
    <property type="evidence" value="ECO:0007669"/>
    <property type="project" value="UniProtKB-KW"/>
</dbReference>
<evidence type="ECO:0000256" key="1">
    <source>
        <dbReference type="ARBA" id="ARBA00023125"/>
    </source>
</evidence>
<dbReference type="Pfam" id="PF01047">
    <property type="entry name" value="MarR"/>
    <property type="match status" value="1"/>
</dbReference>
<feature type="domain" description="HTH marR-type" evidence="2">
    <location>
        <begin position="5"/>
        <end position="152"/>
    </location>
</feature>
<organism evidence="3">
    <name type="scientific">Paenibacillus ihbetae</name>
    <dbReference type="NCBI Taxonomy" id="1870820"/>
    <lineage>
        <taxon>Bacteria</taxon>
        <taxon>Bacillati</taxon>
        <taxon>Bacillota</taxon>
        <taxon>Bacilli</taxon>
        <taxon>Bacillales</taxon>
        <taxon>Paenibacillaceae</taxon>
        <taxon>Paenibacillus</taxon>
    </lineage>
</organism>
<dbReference type="Gene3D" id="1.10.10.10">
    <property type="entry name" value="Winged helix-like DNA-binding domain superfamily/Winged helix DNA-binding domain"/>
    <property type="match status" value="1"/>
</dbReference>
<dbReference type="SUPFAM" id="SSF46785">
    <property type="entry name" value="Winged helix' DNA-binding domain"/>
    <property type="match status" value="1"/>
</dbReference>
<dbReference type="PROSITE" id="PS50995">
    <property type="entry name" value="HTH_MARR_2"/>
    <property type="match status" value="1"/>
</dbReference>
<dbReference type="InterPro" id="IPR036390">
    <property type="entry name" value="WH_DNA-bd_sf"/>
</dbReference>
<dbReference type="InterPro" id="IPR011991">
    <property type="entry name" value="ArsR-like_HTH"/>
</dbReference>
<dbReference type="SMART" id="SM00347">
    <property type="entry name" value="HTH_MARR"/>
    <property type="match status" value="1"/>
</dbReference>
<dbReference type="PANTHER" id="PTHR33164">
    <property type="entry name" value="TRANSCRIPTIONAL REGULATOR, MARR FAMILY"/>
    <property type="match status" value="1"/>
</dbReference>
<dbReference type="EMBL" id="MRVI01000001">
    <property type="protein sequence ID" value="OOC61353.1"/>
    <property type="molecule type" value="Genomic_DNA"/>
</dbReference>
<evidence type="ECO:0000313" key="3">
    <source>
        <dbReference type="EMBL" id="ANY71285.1"/>
    </source>
</evidence>
<dbReference type="AlphaFoldDB" id="A0A1B2DUA2"/>
<proteinExistence type="predicted"/>
<dbReference type="CDD" id="cd00090">
    <property type="entry name" value="HTH_ARSR"/>
    <property type="match status" value="1"/>
</dbReference>
<dbReference type="GO" id="GO:0003700">
    <property type="term" value="F:DNA-binding transcription factor activity"/>
    <property type="evidence" value="ECO:0007669"/>
    <property type="project" value="InterPro"/>
</dbReference>
<name>A0A1B2DUA2_9BACL</name>
<evidence type="ECO:0000313" key="4">
    <source>
        <dbReference type="EMBL" id="OOC61353.1"/>
    </source>
</evidence>
<keyword evidence="5" id="KW-1185">Reference proteome</keyword>